<feature type="region of interest" description="Disordered" evidence="2">
    <location>
        <begin position="2292"/>
        <end position="2363"/>
    </location>
</feature>
<feature type="region of interest" description="Disordered" evidence="2">
    <location>
        <begin position="2679"/>
        <end position="2699"/>
    </location>
</feature>
<dbReference type="KEGG" id="lma:LMJF_26_1230"/>
<protein>
    <recommendedName>
        <fullName evidence="3">BRCT domain-containing protein</fullName>
    </recommendedName>
</protein>
<feature type="region of interest" description="Disordered" evidence="2">
    <location>
        <begin position="1679"/>
        <end position="1890"/>
    </location>
</feature>
<feature type="region of interest" description="Disordered" evidence="2">
    <location>
        <begin position="2176"/>
        <end position="2199"/>
    </location>
</feature>
<organism evidence="4 5">
    <name type="scientific">Leishmania major</name>
    <dbReference type="NCBI Taxonomy" id="5664"/>
    <lineage>
        <taxon>Eukaryota</taxon>
        <taxon>Discoba</taxon>
        <taxon>Euglenozoa</taxon>
        <taxon>Kinetoplastea</taxon>
        <taxon>Metakinetoplastina</taxon>
        <taxon>Trypanosomatida</taxon>
        <taxon>Trypanosomatidae</taxon>
        <taxon>Leishmaniinae</taxon>
        <taxon>Leishmania</taxon>
    </lineage>
</organism>
<dbReference type="VEuPathDB" id="TriTrypDB:LmjF.26.1230"/>
<feature type="compositionally biased region" description="Basic and acidic residues" evidence="2">
    <location>
        <begin position="2292"/>
        <end position="2302"/>
    </location>
</feature>
<feature type="compositionally biased region" description="Polar residues" evidence="2">
    <location>
        <begin position="1938"/>
        <end position="1956"/>
    </location>
</feature>
<feature type="region of interest" description="Disordered" evidence="2">
    <location>
        <begin position="443"/>
        <end position="482"/>
    </location>
</feature>
<keyword evidence="1" id="KW-0677">Repeat</keyword>
<feature type="compositionally biased region" description="Basic and acidic residues" evidence="2">
    <location>
        <begin position="38"/>
        <end position="62"/>
    </location>
</feature>
<name>Q4Q971_LEIMA</name>
<feature type="compositionally biased region" description="Polar residues" evidence="2">
    <location>
        <begin position="1845"/>
        <end position="1854"/>
    </location>
</feature>
<feature type="region of interest" description="Disordered" evidence="2">
    <location>
        <begin position="1931"/>
        <end position="1995"/>
    </location>
</feature>
<feature type="compositionally biased region" description="Basic and acidic residues" evidence="2">
    <location>
        <begin position="2922"/>
        <end position="2931"/>
    </location>
</feature>
<dbReference type="VEuPathDB" id="TriTrypDB:LMJLV39_260018000"/>
<feature type="region of interest" description="Disordered" evidence="2">
    <location>
        <begin position="2391"/>
        <end position="2441"/>
    </location>
</feature>
<sequence length="3109" mass="328137">MADRTQPLPSHTKALTAVKPNLETRKSHQPDLSGPRRGNRDAEDHHGENRGTEEDAKTTRELQERLHSCGEARAGGKPLSSFSSAAASAGPTCLVSFTGFRDEDEWQETGDESNDAYDNPLAHVAGGDATPCADSLSLCKQLVSVLPGVRVEAKLTSSTNVLVARRGFTKKRLLAARQGIPVVLPKWVAMGCPALPTSGGACGASGAASAALHDLYAVPWLYGYTFSTTGLTTSEKAAIDSVCTAHGAVVEPSLTCKCDVLLTSAECVQALQRLLRADREGDAEQRRFRQHLRHAALQRTDAGLMENSGAEMAPPGRRGGAPKATWLTDKVRFALELDVPVVDCVKLFTMLRLDRLPPPTWTRGIAAVMYTSSSKARRPCDSDAEDGQRQYADALDGSDFDAILDVCRVGSPAGGSSEWTRILSVFADRGDASTTGCALQSDVGVADDGKEGRMPPTPLNSIALRGDSKQSSSSCTDSASTVSDPDAWEELLSCALASSLDEQQTRRADAYPGVSSSADAINAADHLTGTTPTTTKATTAMTTTSPPLQAGLERLTVNTADVEDLANAGAEEPSTQQVVLPDYYSATTGSGLPPRSSSQGCHAGQEVLTATADASWGIAAVDPSPRWTTNALLHREPAPPRQSSRTDEPVACAQRDGADAGVLGRRTASYWAMHRSAERFQPQLPARDTAPQHTAVMHPDDRVAPLSQAFADSGELLAATHDLVESCVAADELGLASAQQLDACDTRVCGATTARQALPLLAMHPPYLTICVLGCTELELRKTVRWCEQCRLLRSPVPTSATDIVLLGSRLLTKKRYTMRPAVDSGDDERGTKGGKKQRPQRPARHRSAFSTWSFGENRHCGHHAGHGVAVTIRYWEMDAAVAQTLADVCGIPRSRMAPLQWLEDAASAAQKACETAKLAAESEAAQRSSAHAWTVDSKGCYTDTCCTAATTPPETLVGLLEERLAVAAESEASAALARQPLFHPLPPLSPDQLPDIADLKYYIRVRQAPATLWASNATPTAAQGLDDIAAGAASAGLESRKQVKGSEMHYSARPALGHPAKQPASSSAPVEEDDSLTAATSLSVVSVSAPTTSSVQQPLHAEKTTLGVEDAEHSYKEALETAGRRFTQLIALLRVTGDGDEAQGSAGAAEVYREGRDKVLAACHFCCVEGEYARVDWAVVRGLIRYGGGRVEKRVAHDWQTLWQQPQQPSVEVAAASAGAQQDQEAHRRLARALRRGVAYAKLRQKLRRVMGDVWTAHQASRQARSETPSQCHGAVCASADAEQANAAEVARLTAKLQLMSHLCQQAPVLCLLPHSFQRAAGDESGMASAVDATVRHKKGLPGRAAVGPASPYKRLHALRYLPAVTMDYVLACIAVGYCLNPHSCFLFDMSIPSAPDMRLFHHQHVQRGGSGAPSQKATAQHTETRLRLDIAGSITPEGNGDEAGQRPHAGAVAAGSGCVGQARAPPYRPTLSSWVLERRYSKTDSVGVCISVLWKLPTPPAAEGERCWSRVDVASPPATTATIEPCLTPDASLVPLLRVLLLGLRNAVEALGGHVADTFSPSAVTHVVSVDVGGILSGTLGDAFTSDVVGKRDAVVSSSDGSRPFPYWPTQSIESVASCAARDEVSLVGLEWLAACVEWGAFVDETGYAPPADLLALVQVEKQKALLASAQAARTAVHRRAAQAQRPPPPWQSPSHCRLSEHRDHVAAPSPANPAPSGALTAHATRRVPHLERHRKRMRIPPRGASESGAPHIPPHPRLLDYGPPLDRGGAEMEEPNECRTPVLQRVSGASTTWCDSGGEPCTPPVRDAPSPRNVAQHRQQSPPPQPLSSPVLPPPCPQTPSGPHSASQSMTLRAGSAGTPSAGDHGHPRQRLRRYSSSTSQHNTRSLLEQQDAEAYVEHLGNLFNFFSPGSTPLPSSAHRCRDRSIATHADPDASTPQQLRSPLLSHTPSQSHPPKVTFTPCEPHPHCERMRERGTSGASSSSQCTQVLTPSKTGTTLQMTAAETTGSAVGASNVFSTPRRRTLRGAAAATAAYTSSATKNSALSSLDKQRRCTEEVAIGTNSSVADLQRWRPLAEAVTGLCDVESGAPDASAPPPQLSTLPNLLGGSTELSRGGTVEAKADGVSSATAISCEEADAKQRQPQGGGCTGSAHDAQTLDELAEGMKPRSIGMTAGTAQQHQVHKRSRSVGGQQDASHTRVQVALGGPHHSGPEAFSWVHDVIPDSQPQRQDIAVVACADKELMSGDVLVPTTFIAATAEAYGSTSAATAETAAGSGHGNDAATPLLAGDREEAEHEDDAKGVSPAPDAIDTAPGLPIPRPPTATGSTSSLERKAVRPRLGSCSAPRRPSSPPYPSPPSTTMVADVYGGANIVANAAEEEQRCTAQCAHTGSNAQGLSPWSRHRPLSLSRRPSPSPAPAPSPSRTEPTTLGAGTAAATVPSTTVATSCTWECLRIYVLHDLPHREARVRRCEEALEALARRRDGVEPTPHIGGGLRTAEPHVKRGDNCGSVDVASDPSLPLTAPQPAPPLRFVARCEDADVLVTHQINLRESVLVAVAAGCWVVQPGFLECVVAVLDGACCWSDKNSTTSFMRNPWPTLQLQPQRHLALATAVAAPITAAMKASALCVARLRKALPTYEWTAEVLPRVRASGYPPESDSMLPLQRALVQQCRRQRQMREQAAGGSVASEDAGHPFAGSRSRQRLFEGNSFVLLSSFPAVNMFSARGTRTTEVSVTDAESCGTSSRVRAIERILETGGGCLCCSVQVGSVAADEEKTDGSTDIVAASTHVPPAAQQPLRCCVCVPSLHGQGHEPLRRGLAHTSVPVVMDAALYHDILWLACYQVHRGLSETLYVLLDGSLLGTSAGDDHAGTVVCVSPAPHTAVTADAAAAAGRAGEESDNAHLSATSPVSEHDRISKKRRTGDVEAHDSTRPTAEPVSEAATVAAGALAVPTTCTVAAWISSWLLASPNDGSLSKAGNEPPPCRRGYAPAAAQAMRGHLCACCAAVCAVDDDVRVSSSARVSYNVADVPFAVPSVQEVHQACIDVGGGAKAGSPMSASRVAVRRIEFRSTGWAGACVAAGGAAVMAAATDGWMRECEAHTLWGTLFLE</sequence>
<dbReference type="HOGENOM" id="CLU_225764_0_0_1"/>
<feature type="compositionally biased region" description="Pro residues" evidence="2">
    <location>
        <begin position="1824"/>
        <end position="1843"/>
    </location>
</feature>
<evidence type="ECO:0000313" key="4">
    <source>
        <dbReference type="EMBL" id="CAJ05176.1"/>
    </source>
</evidence>
<dbReference type="GO" id="GO:0007095">
    <property type="term" value="P:mitotic G2 DNA damage checkpoint signaling"/>
    <property type="evidence" value="ECO:0000318"/>
    <property type="project" value="GO_Central"/>
</dbReference>
<dbReference type="VEuPathDB" id="TriTrypDB:LMJFC_260018600"/>
<dbReference type="SUPFAM" id="SSF52113">
    <property type="entry name" value="BRCT domain"/>
    <property type="match status" value="1"/>
</dbReference>
<feature type="compositionally biased region" description="Basic and acidic residues" evidence="2">
    <location>
        <begin position="1967"/>
        <end position="1978"/>
    </location>
</feature>
<dbReference type="eggNOG" id="ENOG502S6JK">
    <property type="taxonomic scope" value="Eukaryota"/>
</dbReference>
<feature type="compositionally biased region" description="Basic residues" evidence="2">
    <location>
        <begin position="833"/>
        <end position="847"/>
    </location>
</feature>
<dbReference type="PROSITE" id="PS50172">
    <property type="entry name" value="BRCT"/>
    <property type="match status" value="1"/>
</dbReference>
<dbReference type="GO" id="GO:0006270">
    <property type="term" value="P:DNA replication initiation"/>
    <property type="evidence" value="ECO:0000318"/>
    <property type="project" value="GO_Central"/>
</dbReference>
<dbReference type="CDD" id="cd00027">
    <property type="entry name" value="BRCT"/>
    <property type="match status" value="1"/>
</dbReference>
<accession>Q4Q971</accession>
<feature type="compositionally biased region" description="Low complexity" evidence="2">
    <location>
        <begin position="2423"/>
        <end position="2441"/>
    </location>
</feature>
<dbReference type="Proteomes" id="UP000000542">
    <property type="component" value="Chromosome 26"/>
</dbReference>
<feature type="region of interest" description="Disordered" evidence="2">
    <location>
        <begin position="2089"/>
        <end position="2125"/>
    </location>
</feature>
<feature type="region of interest" description="Disordered" evidence="2">
    <location>
        <begin position="1054"/>
        <end position="1076"/>
    </location>
</feature>
<feature type="compositionally biased region" description="Polar residues" evidence="2">
    <location>
        <begin position="1878"/>
        <end position="1890"/>
    </location>
</feature>
<feature type="region of interest" description="Disordered" evidence="2">
    <location>
        <begin position="818"/>
        <end position="847"/>
    </location>
</feature>
<evidence type="ECO:0000313" key="5">
    <source>
        <dbReference type="Proteomes" id="UP000000542"/>
    </source>
</evidence>
<dbReference type="RefSeq" id="XP_001684127.1">
    <property type="nucleotide sequence ID" value="XM_001684075.1"/>
</dbReference>
<dbReference type="PANTHER" id="PTHR13561">
    <property type="entry name" value="DNA REPLICATION REGULATOR DPB11-RELATED"/>
    <property type="match status" value="1"/>
</dbReference>
<dbReference type="PANTHER" id="PTHR13561:SF20">
    <property type="entry name" value="DNA TOPOISOMERASE 2-BINDING PROTEIN 1"/>
    <property type="match status" value="1"/>
</dbReference>
<dbReference type="InterPro" id="IPR036420">
    <property type="entry name" value="BRCT_dom_sf"/>
</dbReference>
<reference evidence="4 5" key="1">
    <citation type="journal article" date="2005" name="Science">
        <title>The genome of the kinetoplastid parasite, Leishmania major.</title>
        <authorList>
            <person name="Ivens A.C."/>
            <person name="Peacock C.S."/>
            <person name="Worthey E.A."/>
            <person name="Murphy L."/>
            <person name="Aggarwal G."/>
            <person name="Berriman M."/>
            <person name="Sisk E."/>
            <person name="Rajandream M.A."/>
            <person name="Adlem E."/>
            <person name="Aert R."/>
            <person name="Anupama A."/>
            <person name="Apostolou Z."/>
            <person name="Attipoe P."/>
            <person name="Bason N."/>
            <person name="Bauser C."/>
            <person name="Beck A."/>
            <person name="Beverley S.M."/>
            <person name="Bianchettin G."/>
            <person name="Borzym K."/>
            <person name="Bothe G."/>
            <person name="Bruschi C.V."/>
            <person name="Collins M."/>
            <person name="Cadag E."/>
            <person name="Ciarloni L."/>
            <person name="Clayton C."/>
            <person name="Coulson R.M."/>
            <person name="Cronin A."/>
            <person name="Cruz A.K."/>
            <person name="Davies R.M."/>
            <person name="De Gaudenzi J."/>
            <person name="Dobson D.E."/>
            <person name="Duesterhoeft A."/>
            <person name="Fazelina G."/>
            <person name="Fosker N."/>
            <person name="Frasch A.C."/>
            <person name="Fraser A."/>
            <person name="Fuchs M."/>
            <person name="Gabel C."/>
            <person name="Goble A."/>
            <person name="Goffeau A."/>
            <person name="Harris D."/>
            <person name="Hertz-Fowler C."/>
            <person name="Hilbert H."/>
            <person name="Horn D."/>
            <person name="Huang Y."/>
            <person name="Klages S."/>
            <person name="Knights A."/>
            <person name="Kube M."/>
            <person name="Larke N."/>
            <person name="Litvin L."/>
            <person name="Lord A."/>
            <person name="Louie T."/>
            <person name="Marra M."/>
            <person name="Masuy D."/>
            <person name="Matthews K."/>
            <person name="Michaeli S."/>
            <person name="Mottram J.C."/>
            <person name="Muller-Auer S."/>
            <person name="Munden H."/>
            <person name="Nelson S."/>
            <person name="Norbertczak H."/>
            <person name="Oliver K."/>
            <person name="O'neil S."/>
            <person name="Pentony M."/>
            <person name="Pohl T.M."/>
            <person name="Price C."/>
            <person name="Purnelle B."/>
            <person name="Quail M.A."/>
            <person name="Rabbinowitsch E."/>
            <person name="Reinhardt R."/>
            <person name="Rieger M."/>
            <person name="Rinta J."/>
            <person name="Robben J."/>
            <person name="Robertson L."/>
            <person name="Ruiz J.C."/>
            <person name="Rutter S."/>
            <person name="Saunders D."/>
            <person name="Schafer M."/>
            <person name="Schein J."/>
            <person name="Schwartz D.C."/>
            <person name="Seeger K."/>
            <person name="Seyler A."/>
            <person name="Sharp S."/>
            <person name="Shin H."/>
            <person name="Sivam D."/>
            <person name="Squares R."/>
            <person name="Squares S."/>
            <person name="Tosato V."/>
            <person name="Vogt C."/>
            <person name="Volckaert G."/>
            <person name="Wambutt R."/>
            <person name="Warren T."/>
            <person name="Wedler H."/>
            <person name="Woodward J."/>
            <person name="Zhou S."/>
            <person name="Zimmermann W."/>
            <person name="Smith D.F."/>
            <person name="Blackwell J.M."/>
            <person name="Stuart K.D."/>
            <person name="Barrell B."/>
            <person name="Myler P.J."/>
        </authorList>
    </citation>
    <scope>NUCLEOTIDE SEQUENCE [LARGE SCALE GENOMIC DNA]</scope>
    <source>
        <strain evidence="5">MHOM/IL/81/Friedlin</strain>
    </source>
</reference>
<feature type="domain" description="BRCT" evidence="3">
    <location>
        <begin position="1546"/>
        <end position="1652"/>
    </location>
</feature>
<proteinExistence type="predicted"/>
<dbReference type="STRING" id="5664.Q4Q971"/>
<dbReference type="GeneID" id="5652851"/>
<gene>
    <name evidence="4" type="ORF">LMJF_26_1230</name>
</gene>
<dbReference type="OMA" id="IRYWEMD"/>
<dbReference type="EMBL" id="FR796422">
    <property type="protein sequence ID" value="CAJ05176.1"/>
    <property type="molecule type" value="Genomic_DNA"/>
</dbReference>
<feature type="compositionally biased region" description="Pro residues" evidence="2">
    <location>
        <begin position="2350"/>
        <end position="2359"/>
    </location>
</feature>
<reference evidence="4 5" key="2">
    <citation type="journal article" date="2011" name="Genome Res.">
        <title>Chromosome and gene copy number variation allow major structural change between species and strains of Leishmania.</title>
        <authorList>
            <person name="Rogers M.B."/>
            <person name="Hilley J.D."/>
            <person name="Dickens N.J."/>
            <person name="Wilkes J."/>
            <person name="Bates P.A."/>
            <person name="Depledge D.P."/>
            <person name="Harris D."/>
            <person name="Her Y."/>
            <person name="Herzyk P."/>
            <person name="Imamura H."/>
            <person name="Otto T.D."/>
            <person name="Sanders M."/>
            <person name="Seeger K."/>
            <person name="Dujardin J.C."/>
            <person name="Berriman M."/>
            <person name="Smith D.F."/>
            <person name="Hertz-Fowler C."/>
            <person name="Mottram J.C."/>
        </authorList>
    </citation>
    <scope>NUCLEOTIDE SEQUENCE [LARGE SCALE GENOMIC DNA]</scope>
    <source>
        <strain evidence="5">MHOM/IL/81/Friedlin</strain>
    </source>
</reference>
<feature type="region of interest" description="Disordered" evidence="2">
    <location>
        <begin position="1"/>
        <end position="62"/>
    </location>
</feature>
<dbReference type="Gene3D" id="3.40.50.10190">
    <property type="entry name" value="BRCT domain"/>
    <property type="match status" value="1"/>
</dbReference>
<feature type="region of interest" description="Disordered" evidence="2">
    <location>
        <begin position="2890"/>
        <end position="2938"/>
    </location>
</feature>
<dbReference type="VEuPathDB" id="TriTrypDB:LMJSD75_260016400"/>
<evidence type="ECO:0000259" key="3">
    <source>
        <dbReference type="PROSITE" id="PS50172"/>
    </source>
</evidence>
<feature type="compositionally biased region" description="Low complexity" evidence="2">
    <location>
        <begin position="469"/>
        <end position="482"/>
    </location>
</feature>
<evidence type="ECO:0000256" key="1">
    <source>
        <dbReference type="ARBA" id="ARBA00022737"/>
    </source>
</evidence>
<keyword evidence="5" id="KW-1185">Reference proteome</keyword>
<feature type="compositionally biased region" description="Polar residues" evidence="2">
    <location>
        <begin position="1980"/>
        <end position="1995"/>
    </location>
</feature>
<evidence type="ECO:0000256" key="2">
    <source>
        <dbReference type="SAM" id="MobiDB-lite"/>
    </source>
</evidence>
<dbReference type="InterPro" id="IPR001357">
    <property type="entry name" value="BRCT_dom"/>
</dbReference>
<feature type="compositionally biased region" description="Basic residues" evidence="2">
    <location>
        <begin position="1726"/>
        <end position="1742"/>
    </location>
</feature>
<dbReference type="InParanoid" id="Q4Q971"/>
<dbReference type="GO" id="GO:0033314">
    <property type="term" value="P:mitotic DNA replication checkpoint signaling"/>
    <property type="evidence" value="ECO:0000318"/>
    <property type="project" value="GO_Central"/>
</dbReference>